<dbReference type="PROSITE" id="PS50234">
    <property type="entry name" value="VWFA"/>
    <property type="match status" value="1"/>
</dbReference>
<sequence length="472" mass="52376">MRRRLRPQMNDMPPPLRRFARREDGAMLIFIVYVLVIILMVTGVGIDLMRFERDRADLQYTLDRAVLAAADLDQPLPAKQVVLDYFNKAGLSNVIDADRVIVTKGVNYQNVSATAAAKMTTQFMHMTGVDMLNVPASGAAEERVPNVEISLVLDISGSMRNSGRMTALRPAARSFVDMVMAGDARLKSSINLIPYAGQTNPGPWMFDRLNGQRYPDIELAKKDGGTEEGRYPNVSSCLELGAGDFTHAGLPAAASYDQVPHFMNWSIASSVMDWGWCPQDRSSIVYASNDEDQLKGMIDTMRMHDGTGTQFAMKYAVALLNPSSRGIFAAMADDGLIPDGFRNRPADWEDQETAKYIVLMTDGQITEQVRPDETMHPKNPTRELLNRSSGDRYRLSSAGTNVSRFYSQCDLAKDPARNIIVYTIAFDAPSSARTQMRNCASSDAHFFVAGTDDIDIVFENIARQINQLKLVN</sequence>
<dbReference type="InterPro" id="IPR028087">
    <property type="entry name" value="Tad_N"/>
</dbReference>
<dbReference type="EMBL" id="CP027665">
    <property type="protein sequence ID" value="AVO36260.2"/>
    <property type="molecule type" value="Genomic_DNA"/>
</dbReference>
<dbReference type="InterPro" id="IPR036465">
    <property type="entry name" value="vWFA_dom_sf"/>
</dbReference>
<feature type="transmembrane region" description="Helical" evidence="1">
    <location>
        <begin position="26"/>
        <end position="46"/>
    </location>
</feature>
<keyword evidence="1" id="KW-0472">Membrane</keyword>
<dbReference type="AlphaFoldDB" id="A0A2S0MK62"/>
<dbReference type="Pfam" id="PF13400">
    <property type="entry name" value="Tad"/>
    <property type="match status" value="1"/>
</dbReference>
<protein>
    <submittedName>
        <fullName evidence="3">Pilus assembly protein</fullName>
    </submittedName>
</protein>
<dbReference type="Gene3D" id="3.40.50.410">
    <property type="entry name" value="von Willebrand factor, type A domain"/>
    <property type="match status" value="1"/>
</dbReference>
<organism evidence="3 4">
    <name type="scientific">Pukyongiella litopenaei</name>
    <dbReference type="NCBI Taxonomy" id="2605946"/>
    <lineage>
        <taxon>Bacteria</taxon>
        <taxon>Pseudomonadati</taxon>
        <taxon>Pseudomonadota</taxon>
        <taxon>Alphaproteobacteria</taxon>
        <taxon>Rhodobacterales</taxon>
        <taxon>Paracoccaceae</taxon>
        <taxon>Pukyongiella</taxon>
    </lineage>
</organism>
<keyword evidence="1" id="KW-1133">Transmembrane helix</keyword>
<dbReference type="KEGG" id="thas:C6Y53_00040"/>
<name>A0A2S0MK62_9RHOB</name>
<feature type="domain" description="VWFA" evidence="2">
    <location>
        <begin position="148"/>
        <end position="465"/>
    </location>
</feature>
<dbReference type="RefSeq" id="WP_149615423.1">
    <property type="nucleotide sequence ID" value="NZ_CP027665.1"/>
</dbReference>
<keyword evidence="4" id="KW-1185">Reference proteome</keyword>
<accession>A0A2S0MK62</accession>
<gene>
    <name evidence="3" type="ORF">C6Y53_00040</name>
</gene>
<proteinExistence type="predicted"/>
<dbReference type="InterPro" id="IPR002035">
    <property type="entry name" value="VWF_A"/>
</dbReference>
<evidence type="ECO:0000259" key="2">
    <source>
        <dbReference type="PROSITE" id="PS50234"/>
    </source>
</evidence>
<reference evidence="4" key="1">
    <citation type="submission" date="2018-03" db="EMBL/GenBank/DDBJ databases">
        <title>Genomic analysis of the strain SH-1 isolated from shrimp intestine.</title>
        <authorList>
            <person name="Kim Y.-S."/>
            <person name="Kim S.-E."/>
            <person name="Kim K.-H."/>
        </authorList>
    </citation>
    <scope>NUCLEOTIDE SEQUENCE [LARGE SCALE GENOMIC DNA]</scope>
    <source>
        <strain evidence="4">SH-1</strain>
    </source>
</reference>
<evidence type="ECO:0000313" key="3">
    <source>
        <dbReference type="EMBL" id="AVO36260.2"/>
    </source>
</evidence>
<evidence type="ECO:0000313" key="4">
    <source>
        <dbReference type="Proteomes" id="UP000237655"/>
    </source>
</evidence>
<dbReference type="Proteomes" id="UP000237655">
    <property type="component" value="Chromosome"/>
</dbReference>
<dbReference type="SUPFAM" id="SSF53300">
    <property type="entry name" value="vWA-like"/>
    <property type="match status" value="1"/>
</dbReference>
<evidence type="ECO:0000256" key="1">
    <source>
        <dbReference type="SAM" id="Phobius"/>
    </source>
</evidence>
<keyword evidence="1" id="KW-0812">Transmembrane</keyword>